<comment type="subcellular location">
    <subcellularLocation>
        <location evidence="1">Cytoplasm</location>
    </subcellularLocation>
</comment>
<dbReference type="GO" id="GO:0005737">
    <property type="term" value="C:cytoplasm"/>
    <property type="evidence" value="ECO:0007669"/>
    <property type="project" value="UniProtKB-SubCell"/>
</dbReference>
<dbReference type="AlphaFoldDB" id="A0A1Y2ELD7"/>
<dbReference type="Proteomes" id="UP000193920">
    <property type="component" value="Unassembled WGS sequence"/>
</dbReference>
<dbReference type="SUPFAM" id="SSF50249">
    <property type="entry name" value="Nucleic acid-binding proteins"/>
    <property type="match status" value="1"/>
</dbReference>
<gene>
    <name evidence="7" type="ORF">LY90DRAFT_452639</name>
</gene>
<dbReference type="PANTHER" id="PTHR12150:SF13">
    <property type="entry name" value="METHYLTRANSFERASE C9ORF114-RELATED"/>
    <property type="match status" value="1"/>
</dbReference>
<evidence type="ECO:0000256" key="4">
    <source>
        <dbReference type="ARBA" id="ARBA00022603"/>
    </source>
</evidence>
<accession>A0A1Y2ELD7</accession>
<dbReference type="FunFam" id="2.40.50.140:FF:000170">
    <property type="entry name" value="SPOUT domain containing methyltransferase 1"/>
    <property type="match status" value="1"/>
</dbReference>
<dbReference type="InterPro" id="IPR012340">
    <property type="entry name" value="NA-bd_OB-fold"/>
</dbReference>
<dbReference type="InterPro" id="IPR029028">
    <property type="entry name" value="Alpha/beta_knot_MTases"/>
</dbReference>
<feature type="region of interest" description="Disordered" evidence="6">
    <location>
        <begin position="265"/>
        <end position="286"/>
    </location>
</feature>
<dbReference type="OrthoDB" id="361029at2759"/>
<dbReference type="PANTHER" id="PTHR12150">
    <property type="entry name" value="CLASS IV SAM-BINDING METHYLTRANSFERASE-RELATED"/>
    <property type="match status" value="1"/>
</dbReference>
<comment type="similarity">
    <text evidence="2">Belongs to the class IV-like SAM-binding methyltransferase superfamily.</text>
</comment>
<evidence type="ECO:0000256" key="1">
    <source>
        <dbReference type="ARBA" id="ARBA00004496"/>
    </source>
</evidence>
<dbReference type="InterPro" id="IPR003750">
    <property type="entry name" value="Put_MeTrfase-C9orf114-like"/>
</dbReference>
<keyword evidence="5" id="KW-0808">Transferase</keyword>
<keyword evidence="3" id="KW-0963">Cytoplasm</keyword>
<feature type="compositionally biased region" description="Acidic residues" evidence="6">
    <location>
        <begin position="271"/>
        <end position="283"/>
    </location>
</feature>
<keyword evidence="4" id="KW-0489">Methyltransferase</keyword>
<evidence type="ECO:0000256" key="5">
    <source>
        <dbReference type="ARBA" id="ARBA00022679"/>
    </source>
</evidence>
<dbReference type="Pfam" id="PF02598">
    <property type="entry name" value="Methyltrn_RNA_3"/>
    <property type="match status" value="1"/>
</dbReference>
<dbReference type="GO" id="GO:0008168">
    <property type="term" value="F:methyltransferase activity"/>
    <property type="evidence" value="ECO:0007669"/>
    <property type="project" value="UniProtKB-KW"/>
</dbReference>
<name>A0A1Y2ELD7_9FUNG</name>
<dbReference type="GO" id="GO:0032259">
    <property type="term" value="P:methylation"/>
    <property type="evidence" value="ECO:0007669"/>
    <property type="project" value="UniProtKB-KW"/>
</dbReference>
<sequence>MKNIKAECPWNLVPKEGDPNNKGRKYTVSVAIPGSVIEIAQSAELRTYLAGEIARAVTIFEVDEVIIYNEDPTRTMENTTSGVYEGSNKPSDPNIFLARILQYLETPSYLRKLLFPVHKDLQYTGLLNPLDAPHHMRLDETSLYREGVTIDKPVKHGAGSFVTCGLRKDVKIDKHIKPGVRVTVELDLDLIQSGDNVKNYKGKVVSPRQPREKHGLYWGYQIRLAKSISDVFKQSSFGSKANYDLTIGISDHGDNAYTTCSKLLSSKNNDDSNDNDDDDDDNDDIKNNIPSTFNHLLIVFGGQGGIENAVEVDENIKINRNDTRSLFDLYLNTCPYKGSRAIRLEEQILITMSTLKTLIQQKGAN</sequence>
<dbReference type="EMBL" id="MCOG01000040">
    <property type="protein sequence ID" value="ORY72372.1"/>
    <property type="molecule type" value="Genomic_DNA"/>
</dbReference>
<dbReference type="SUPFAM" id="SSF75217">
    <property type="entry name" value="alpha/beta knot"/>
    <property type="match status" value="1"/>
</dbReference>
<evidence type="ECO:0000313" key="8">
    <source>
        <dbReference type="Proteomes" id="UP000193920"/>
    </source>
</evidence>
<evidence type="ECO:0000313" key="7">
    <source>
        <dbReference type="EMBL" id="ORY72372.1"/>
    </source>
</evidence>
<dbReference type="Gene3D" id="3.40.1280.10">
    <property type="match status" value="2"/>
</dbReference>
<dbReference type="CDD" id="cd18086">
    <property type="entry name" value="HsC9orf114-like"/>
    <property type="match status" value="1"/>
</dbReference>
<evidence type="ECO:0000256" key="3">
    <source>
        <dbReference type="ARBA" id="ARBA00022490"/>
    </source>
</evidence>
<organism evidence="7 8">
    <name type="scientific">Neocallimastix californiae</name>
    <dbReference type="NCBI Taxonomy" id="1754190"/>
    <lineage>
        <taxon>Eukaryota</taxon>
        <taxon>Fungi</taxon>
        <taxon>Fungi incertae sedis</taxon>
        <taxon>Chytridiomycota</taxon>
        <taxon>Chytridiomycota incertae sedis</taxon>
        <taxon>Neocallimastigomycetes</taxon>
        <taxon>Neocallimastigales</taxon>
        <taxon>Neocallimastigaceae</taxon>
        <taxon>Neocallimastix</taxon>
    </lineage>
</organism>
<evidence type="ECO:0000256" key="2">
    <source>
        <dbReference type="ARBA" id="ARBA00009841"/>
    </source>
</evidence>
<dbReference type="InterPro" id="IPR029026">
    <property type="entry name" value="tRNA_m1G_MTases_N"/>
</dbReference>
<protein>
    <submittedName>
        <fullName evidence="7">DUF171-domain-containing protein</fullName>
    </submittedName>
</protein>
<proteinExistence type="inferred from homology"/>
<reference evidence="7 8" key="1">
    <citation type="submission" date="2016-08" db="EMBL/GenBank/DDBJ databases">
        <title>A Parts List for Fungal Cellulosomes Revealed by Comparative Genomics.</title>
        <authorList>
            <consortium name="DOE Joint Genome Institute"/>
            <person name="Haitjema C.H."/>
            <person name="Gilmore S.P."/>
            <person name="Henske J.K."/>
            <person name="Solomon K.V."/>
            <person name="De Groot R."/>
            <person name="Kuo A."/>
            <person name="Mondo S.J."/>
            <person name="Salamov A.A."/>
            <person name="Labutti K."/>
            <person name="Zhao Z."/>
            <person name="Chiniquy J."/>
            <person name="Barry K."/>
            <person name="Brewer H.M."/>
            <person name="Purvine S.O."/>
            <person name="Wright A.T."/>
            <person name="Boxma B."/>
            <person name="Van Alen T."/>
            <person name="Hackstein J.H."/>
            <person name="Baker S.E."/>
            <person name="Grigoriev I.V."/>
            <person name="O'Malley M.A."/>
        </authorList>
    </citation>
    <scope>NUCLEOTIDE SEQUENCE [LARGE SCALE GENOMIC DNA]</scope>
    <source>
        <strain evidence="7 8">G1</strain>
    </source>
</reference>
<comment type="caution">
    <text evidence="7">The sequence shown here is derived from an EMBL/GenBank/DDBJ whole genome shotgun (WGS) entry which is preliminary data.</text>
</comment>
<dbReference type="STRING" id="1754190.A0A1Y2ELD7"/>
<evidence type="ECO:0000256" key="6">
    <source>
        <dbReference type="SAM" id="MobiDB-lite"/>
    </source>
</evidence>
<keyword evidence="8" id="KW-1185">Reference proteome</keyword>